<dbReference type="Pfam" id="PF01984">
    <property type="entry name" value="dsDNA_bind"/>
    <property type="match status" value="1"/>
</dbReference>
<comment type="caution">
    <text evidence="3">The sequence shown here is derived from an EMBL/GenBank/DDBJ whole genome shotgun (WGS) entry which is preliminary data.</text>
</comment>
<feature type="region of interest" description="Disordered" evidence="2">
    <location>
        <begin position="510"/>
        <end position="575"/>
    </location>
</feature>
<dbReference type="InterPro" id="IPR002836">
    <property type="entry name" value="PDCD5-like"/>
</dbReference>
<evidence type="ECO:0000256" key="1">
    <source>
        <dbReference type="ARBA" id="ARBA00010490"/>
    </source>
</evidence>
<feature type="compositionally biased region" description="Polar residues" evidence="2">
    <location>
        <begin position="536"/>
        <end position="546"/>
    </location>
</feature>
<evidence type="ECO:0000313" key="4">
    <source>
        <dbReference type="Proteomes" id="UP001558652"/>
    </source>
</evidence>
<feature type="compositionally biased region" description="Basic and acidic residues" evidence="2">
    <location>
        <begin position="547"/>
        <end position="575"/>
    </location>
</feature>
<dbReference type="SUPFAM" id="SSF46950">
    <property type="entry name" value="Double-stranded DNA-binding domain"/>
    <property type="match status" value="1"/>
</dbReference>
<organism evidence="3 4">
    <name type="scientific">Ranatra chinensis</name>
    <dbReference type="NCBI Taxonomy" id="642074"/>
    <lineage>
        <taxon>Eukaryota</taxon>
        <taxon>Metazoa</taxon>
        <taxon>Ecdysozoa</taxon>
        <taxon>Arthropoda</taxon>
        <taxon>Hexapoda</taxon>
        <taxon>Insecta</taxon>
        <taxon>Pterygota</taxon>
        <taxon>Neoptera</taxon>
        <taxon>Paraneoptera</taxon>
        <taxon>Hemiptera</taxon>
        <taxon>Heteroptera</taxon>
        <taxon>Panheteroptera</taxon>
        <taxon>Nepomorpha</taxon>
        <taxon>Nepidae</taxon>
        <taxon>Ranatrinae</taxon>
        <taxon>Ranatra</taxon>
    </lineage>
</organism>
<gene>
    <name evidence="3" type="ORF">AAG570_013532</name>
</gene>
<evidence type="ECO:0000313" key="3">
    <source>
        <dbReference type="EMBL" id="KAL1129000.1"/>
    </source>
</evidence>
<dbReference type="Proteomes" id="UP001558652">
    <property type="component" value="Unassembled WGS sequence"/>
</dbReference>
<feature type="compositionally biased region" description="Basic and acidic residues" evidence="2">
    <location>
        <begin position="514"/>
        <end position="531"/>
    </location>
</feature>
<evidence type="ECO:0000256" key="2">
    <source>
        <dbReference type="SAM" id="MobiDB-lite"/>
    </source>
</evidence>
<dbReference type="EMBL" id="JBFDAA010000009">
    <property type="protein sequence ID" value="KAL1129000.1"/>
    <property type="molecule type" value="Genomic_DNA"/>
</dbReference>
<reference evidence="3 4" key="1">
    <citation type="submission" date="2024-07" db="EMBL/GenBank/DDBJ databases">
        <title>Chromosome-level genome assembly of the water stick insect Ranatra chinensis (Heteroptera: Nepidae).</title>
        <authorList>
            <person name="Liu X."/>
        </authorList>
    </citation>
    <scope>NUCLEOTIDE SEQUENCE [LARGE SCALE GENOMIC DNA]</scope>
    <source>
        <strain evidence="3">Cailab_2021Rc</strain>
        <tissue evidence="3">Muscle</tissue>
    </source>
</reference>
<dbReference type="PANTHER" id="PTHR10840">
    <property type="entry name" value="PROGRAMMED CELL DEATH PROTEIN 5"/>
    <property type="match status" value="1"/>
</dbReference>
<protein>
    <submittedName>
        <fullName evidence="3">Uncharacterized protein</fullName>
    </submittedName>
</protein>
<proteinExistence type="inferred from homology"/>
<dbReference type="Gene3D" id="1.10.8.140">
    <property type="entry name" value="PDCD5-like"/>
    <property type="match status" value="1"/>
</dbReference>
<dbReference type="AlphaFoldDB" id="A0ABD0YCH0"/>
<feature type="region of interest" description="Disordered" evidence="2">
    <location>
        <begin position="385"/>
        <end position="410"/>
    </location>
</feature>
<feature type="region of interest" description="Disordered" evidence="2">
    <location>
        <begin position="215"/>
        <end position="254"/>
    </location>
</feature>
<feature type="region of interest" description="Disordered" evidence="2">
    <location>
        <begin position="275"/>
        <end position="322"/>
    </location>
</feature>
<dbReference type="InterPro" id="IPR036883">
    <property type="entry name" value="PDCD5-like_sf"/>
</dbReference>
<comment type="similarity">
    <text evidence="1">Belongs to the PDCD5 family.</text>
</comment>
<feature type="compositionally biased region" description="Basic and acidic residues" evidence="2">
    <location>
        <begin position="224"/>
        <end position="254"/>
    </location>
</feature>
<accession>A0ABD0YCH0</accession>
<feature type="region of interest" description="Disordered" evidence="2">
    <location>
        <begin position="17"/>
        <end position="39"/>
    </location>
</feature>
<name>A0ABD0YCH0_9HEMI</name>
<dbReference type="PANTHER" id="PTHR10840:SF0">
    <property type="entry name" value="PROGRAMMED CELL DEATH PROTEIN 5"/>
    <property type="match status" value="1"/>
</dbReference>
<feature type="region of interest" description="Disordered" evidence="2">
    <location>
        <begin position="621"/>
        <end position="640"/>
    </location>
</feature>
<sequence length="760" mass="85966">MADPELEALRAKRLAELRESNNVNDNAAEQAEQQKKAEDARNSMLVQILDQQARARLNILKAAKPETAQMVENFLLRMAQSSRVTQKVTESEVISILENVTKQVKSKKTAIKKAGKLCLGHSTGVVHIDYPELLRLMDCEPGPSTCDDTNSEHYDCLGTPPHGQSGIFRDDEFVRGFEELKSNVSDSLKRTLEGIFGDSYDLDTVVGRVYPIDSSLCGDDEEDHSGGESDGRDGDWEDSGRRSDPNEFPTGERSRFVEFDNTILDLIKTLCSIEESDESDIETEHTEARSNRSSSVDSVAFESKNDQESISSTFEEENSKIKKETNSYSKDAFLKGIIPEETTAKSLDVDYRVFSHEQSFRANSLHQSANLGLEKINENHEKDLQSDNVQGEENDFESPESPPPCERQSDQSLLVCREIPTVNLKEIEDSYLKSYTPNTSYVGLPTESNSVHDYNYSTYSDMVMPERLPVNNFVPQFTAPLCPERTAPSMQQMQSSTNVWLAPPNNFYRGFLGENREDNDGSKQGERKNVEEISDSEFNSDGSSGRESYEKEITKPPQESPREKDGTSHLGDRFKDEEKIKSIIKEEDSIVGKSGCEGNISEKVRKSDLTRFNDNLEKISDCDSNDEIRPPGTESWGDDLESPLEEKEVKIQLSPDSNIKLTKELNEIENISNSLENSSEKNSVPDLKRRNISGSDIHEDRFYKLHTEKEKVRSLSKEKIRRVKRYDHYERLSQGPAAETFLCVHRLKLLYRKNINSADD</sequence>
<keyword evidence="4" id="KW-1185">Reference proteome</keyword>